<evidence type="ECO:0000313" key="1">
    <source>
        <dbReference type="EMBL" id="AKN37347.1"/>
    </source>
</evidence>
<dbReference type="EMBL" id="KP795532">
    <property type="protein sequence ID" value="AKN37347.1"/>
    <property type="molecule type" value="Genomic_DNA"/>
</dbReference>
<accession>A0A0H3ZSA3</accession>
<reference evidence="1" key="1">
    <citation type="journal article" date="2015" name="MBio">
        <title>Eco-Evolutionary Dynamics of Episomes among Ecologically Cohesive Bacterial Populations.</title>
        <authorList>
            <person name="Xue H."/>
            <person name="Cordero O.X."/>
            <person name="Camas F.M."/>
            <person name="Trimble W."/>
            <person name="Meyer F."/>
            <person name="Guglielmini J."/>
            <person name="Rocha E.P."/>
            <person name="Polz M.F."/>
        </authorList>
    </citation>
    <scope>NUCLEOTIDE SEQUENCE</scope>
    <source>
        <strain evidence="1">1F_97</strain>
    </source>
</reference>
<sequence length="81" mass="9285">MLTPLRVKRQKKFGTLEALQDALQEKGLDRTVAYLSRLERNQYWPSKEVVLALVEVFEGALSQDEILNPEKYMTEGEDDAA</sequence>
<dbReference type="AlphaFoldDB" id="A0A0H3ZSA3"/>
<protein>
    <recommendedName>
        <fullName evidence="2">HTH cro/C1-type domain-containing protein</fullName>
    </recommendedName>
</protein>
<proteinExistence type="predicted"/>
<name>A0A0H3ZSA3_9VIBR</name>
<organism evidence="1">
    <name type="scientific">Vibrio sp. 1F_97</name>
    <dbReference type="NCBI Taxonomy" id="1652827"/>
    <lineage>
        <taxon>Bacteria</taxon>
        <taxon>Pseudomonadati</taxon>
        <taxon>Pseudomonadota</taxon>
        <taxon>Gammaproteobacteria</taxon>
        <taxon>Vibrionales</taxon>
        <taxon>Vibrionaceae</taxon>
        <taxon>Vibrio</taxon>
    </lineage>
</organism>
<evidence type="ECO:0008006" key="2">
    <source>
        <dbReference type="Google" id="ProtNLM"/>
    </source>
</evidence>